<gene>
    <name evidence="2" type="ORF">APY09_03065</name>
</gene>
<name>A0A0V8S045_9ACTO</name>
<organism evidence="2 3">
    <name type="scientific">Schaalia odontolytica</name>
    <dbReference type="NCBI Taxonomy" id="1660"/>
    <lineage>
        <taxon>Bacteria</taxon>
        <taxon>Bacillati</taxon>
        <taxon>Actinomycetota</taxon>
        <taxon>Actinomycetes</taxon>
        <taxon>Actinomycetales</taxon>
        <taxon>Actinomycetaceae</taxon>
        <taxon>Schaalia</taxon>
    </lineage>
</organism>
<feature type="transmembrane region" description="Helical" evidence="1">
    <location>
        <begin position="138"/>
        <end position="160"/>
    </location>
</feature>
<sequence>MTMPHSPGSGMPGTPGNAPAYPGNAPVYPGAIPGNPYGDMQPVLQVAAPPSHGLVVASICLGVIGIVFCVGGLFFGAYTSFDSHDSFERVIAPINFILVVAMVYILGGIMNIIGLVLGKTGRKRAQDPRHAKACMVGIWLNAAPMLVFLVAEILAVLWMMETSL</sequence>
<protein>
    <submittedName>
        <fullName evidence="2">Uncharacterized protein</fullName>
    </submittedName>
</protein>
<dbReference type="AlphaFoldDB" id="A0A0V8S045"/>
<dbReference type="OrthoDB" id="3268405at2"/>
<evidence type="ECO:0000313" key="3">
    <source>
        <dbReference type="Proteomes" id="UP000054686"/>
    </source>
</evidence>
<feature type="transmembrane region" description="Helical" evidence="1">
    <location>
        <begin position="90"/>
        <end position="117"/>
    </location>
</feature>
<dbReference type="EMBL" id="LLVT01000001">
    <property type="protein sequence ID" value="KSW13696.1"/>
    <property type="molecule type" value="Genomic_DNA"/>
</dbReference>
<dbReference type="Proteomes" id="UP000054686">
    <property type="component" value="Unassembled WGS sequence"/>
</dbReference>
<evidence type="ECO:0000313" key="2">
    <source>
        <dbReference type="EMBL" id="KSW13696.1"/>
    </source>
</evidence>
<evidence type="ECO:0000256" key="1">
    <source>
        <dbReference type="SAM" id="Phobius"/>
    </source>
</evidence>
<accession>A0A0V8S045</accession>
<keyword evidence="1" id="KW-0812">Transmembrane</keyword>
<keyword evidence="1" id="KW-0472">Membrane</keyword>
<feature type="transmembrane region" description="Helical" evidence="1">
    <location>
        <begin position="54"/>
        <end position="78"/>
    </location>
</feature>
<comment type="caution">
    <text evidence="2">The sequence shown here is derived from an EMBL/GenBank/DDBJ whole genome shotgun (WGS) entry which is preliminary data.</text>
</comment>
<keyword evidence="1" id="KW-1133">Transmembrane helix</keyword>
<reference evidence="2 3" key="1">
    <citation type="submission" date="2015-10" db="EMBL/GenBank/DDBJ databases">
        <title>Draft Genome of Actinomyces odontolyticus subsp. actinosynbacter strain XH001.</title>
        <authorList>
            <person name="Mclean J.S."/>
            <person name="He X."/>
        </authorList>
    </citation>
    <scope>NUCLEOTIDE SEQUENCE [LARGE SCALE GENOMIC DNA]</scope>
    <source>
        <strain evidence="2 3">XH001</strain>
    </source>
</reference>
<proteinExistence type="predicted"/>